<evidence type="ECO:0000256" key="3">
    <source>
        <dbReference type="ARBA" id="ARBA00022475"/>
    </source>
</evidence>
<keyword evidence="12" id="KW-1185">Reference proteome</keyword>
<dbReference type="Pfam" id="PF03137">
    <property type="entry name" value="OATP"/>
    <property type="match status" value="1"/>
</dbReference>
<dbReference type="Gene3D" id="1.20.1250.20">
    <property type="entry name" value="MFS general substrate transporter like domains"/>
    <property type="match status" value="1"/>
</dbReference>
<dbReference type="PANTHER" id="PTHR11388:SF100">
    <property type="entry name" value="SOLUTE CARRIER ORGANIC ANION TRANSPORTER FAMILY MEMBER 4A1"/>
    <property type="match status" value="1"/>
</dbReference>
<keyword evidence="5 9" id="KW-1133">Transmembrane helix</keyword>
<dbReference type="GO" id="GO:0005886">
    <property type="term" value="C:plasma membrane"/>
    <property type="evidence" value="ECO:0007669"/>
    <property type="project" value="UniProtKB-SubCell"/>
</dbReference>
<evidence type="ECO:0000256" key="9">
    <source>
        <dbReference type="SAM" id="Phobius"/>
    </source>
</evidence>
<dbReference type="GO" id="GO:0055085">
    <property type="term" value="P:transmembrane transport"/>
    <property type="evidence" value="ECO:0007669"/>
    <property type="project" value="InterPro"/>
</dbReference>
<dbReference type="InterPro" id="IPR004156">
    <property type="entry name" value="OATP"/>
</dbReference>
<dbReference type="AlphaFoldDB" id="A0A9X0CQG9"/>
<keyword evidence="4 9" id="KW-0812">Transmembrane</keyword>
<feature type="transmembrane region" description="Helical" evidence="9">
    <location>
        <begin position="48"/>
        <end position="74"/>
    </location>
</feature>
<dbReference type="InterPro" id="IPR002350">
    <property type="entry name" value="Kazal_dom"/>
</dbReference>
<proteinExistence type="inferred from homology"/>
<evidence type="ECO:0000256" key="2">
    <source>
        <dbReference type="ARBA" id="ARBA00009657"/>
    </source>
</evidence>
<dbReference type="OrthoDB" id="5062115at2759"/>
<keyword evidence="6 9" id="KW-0472">Membrane</keyword>
<evidence type="ECO:0000313" key="11">
    <source>
        <dbReference type="EMBL" id="KAJ7370483.1"/>
    </source>
</evidence>
<comment type="subcellular location">
    <subcellularLocation>
        <location evidence="1">Cell membrane</location>
        <topology evidence="1">Multi-pass membrane protein</topology>
    </subcellularLocation>
</comment>
<accession>A0A9X0CQG9</accession>
<feature type="domain" description="Kazal-like" evidence="10">
    <location>
        <begin position="374"/>
        <end position="413"/>
    </location>
</feature>
<dbReference type="InterPro" id="IPR036259">
    <property type="entry name" value="MFS_trans_sf"/>
</dbReference>
<comment type="caution">
    <text evidence="11">The sequence shown here is derived from an EMBL/GenBank/DDBJ whole genome shotgun (WGS) entry which is preliminary data.</text>
</comment>
<feature type="transmembrane region" description="Helical" evidence="9">
    <location>
        <begin position="115"/>
        <end position="137"/>
    </location>
</feature>
<evidence type="ECO:0000256" key="1">
    <source>
        <dbReference type="ARBA" id="ARBA00004651"/>
    </source>
</evidence>
<dbReference type="EMBL" id="MU826864">
    <property type="protein sequence ID" value="KAJ7370483.1"/>
    <property type="molecule type" value="Genomic_DNA"/>
</dbReference>
<evidence type="ECO:0000256" key="5">
    <source>
        <dbReference type="ARBA" id="ARBA00022989"/>
    </source>
</evidence>
<protein>
    <recommendedName>
        <fullName evidence="10">Kazal-like domain-containing protein</fullName>
    </recommendedName>
</protein>
<evidence type="ECO:0000256" key="4">
    <source>
        <dbReference type="ARBA" id="ARBA00022692"/>
    </source>
</evidence>
<name>A0A9X0CQG9_9CNID</name>
<evidence type="ECO:0000259" key="10">
    <source>
        <dbReference type="PROSITE" id="PS51465"/>
    </source>
</evidence>
<evidence type="ECO:0000256" key="7">
    <source>
        <dbReference type="ARBA" id="ARBA00023157"/>
    </source>
</evidence>
<dbReference type="PROSITE" id="PS51465">
    <property type="entry name" value="KAZAL_2"/>
    <property type="match status" value="1"/>
</dbReference>
<feature type="transmembrane region" description="Helical" evidence="9">
    <location>
        <begin position="86"/>
        <end position="108"/>
    </location>
</feature>
<gene>
    <name evidence="11" type="ORF">OS493_032048</name>
</gene>
<feature type="transmembrane region" description="Helical" evidence="9">
    <location>
        <begin position="220"/>
        <end position="242"/>
    </location>
</feature>
<evidence type="ECO:0000256" key="8">
    <source>
        <dbReference type="SAM" id="MobiDB-lite"/>
    </source>
</evidence>
<feature type="region of interest" description="Disordered" evidence="8">
    <location>
        <begin position="601"/>
        <end position="620"/>
    </location>
</feature>
<keyword evidence="3" id="KW-1003">Cell membrane</keyword>
<dbReference type="Proteomes" id="UP001163046">
    <property type="component" value="Unassembled WGS sequence"/>
</dbReference>
<organism evidence="11 12">
    <name type="scientific">Desmophyllum pertusum</name>
    <dbReference type="NCBI Taxonomy" id="174260"/>
    <lineage>
        <taxon>Eukaryota</taxon>
        <taxon>Metazoa</taxon>
        <taxon>Cnidaria</taxon>
        <taxon>Anthozoa</taxon>
        <taxon>Hexacorallia</taxon>
        <taxon>Scleractinia</taxon>
        <taxon>Caryophylliina</taxon>
        <taxon>Caryophylliidae</taxon>
        <taxon>Desmophyllum</taxon>
    </lineage>
</organism>
<evidence type="ECO:0000256" key="6">
    <source>
        <dbReference type="ARBA" id="ARBA00023136"/>
    </source>
</evidence>
<dbReference type="SUPFAM" id="SSF103473">
    <property type="entry name" value="MFS general substrate transporter"/>
    <property type="match status" value="1"/>
</dbReference>
<feature type="transmembrane region" description="Helical" evidence="9">
    <location>
        <begin position="528"/>
        <end position="549"/>
    </location>
</feature>
<keyword evidence="7" id="KW-1015">Disulfide bond</keyword>
<sequence length="620" mass="67816">MGEQAVPDGTLQNHNRFDNEFEGEEQSPTCGLVSWRPSFLQRFAKPRWFLVFQCWLVLAQGMIVSGFSGVVISSLERRFSLKTNEVGIIISCYDISAAIMAVLVSYYGHHHKPKWLGIGAFILGIGCFLFALPHVLVGRYEPGSSATNLCSEDALPTSSICRSSVWYHIFVFVLAEFFHRATLGPAIGFLLGGQFLKIYVDINQPPGVELTPDDSNFIGAWWLGYIVGGSLSILVSLPLLAFPKELPGTPEIRAEKQGYSDTVDDDNMPHTLKQLLPSLKSLLTNKPFVFLSLAGAFEGFAVGGFSTFLPKFVEAQFRIPAGLASTYTGLIIKACFIIASLATLWAAGLFLGCPNRVFVGVTDPYINSSSSSLVNITSSCNAACNCDVKYFAPVCSKQDQLTFYSPCYAGCTADDLFSNALDEAIQASGCEPECNTLVPFLFCLFGLMAFTFSNNIPATTATLRVVPESQASFALGINQLITRVLAFIPSPIVFGYVIDASCRLHQRDPCDEGAERNCLEYDTEMFRYLMLGVGGSFKLLSAVAFFFAWKFYELPVTQCHLNGDSNPDAASQLTIMDGNAPKENNVEETELIPVAQFITVSDSPDERSQSGKEESRITNV</sequence>
<feature type="transmembrane region" description="Helical" evidence="9">
    <location>
        <begin position="330"/>
        <end position="351"/>
    </location>
</feature>
<dbReference type="PANTHER" id="PTHR11388">
    <property type="entry name" value="ORGANIC ANION TRANSPORTER"/>
    <property type="match status" value="1"/>
</dbReference>
<comment type="similarity">
    <text evidence="2">Belongs to the organo anion transporter (TC 2.A.60) family.</text>
</comment>
<feature type="compositionally biased region" description="Basic and acidic residues" evidence="8">
    <location>
        <begin position="604"/>
        <end position="620"/>
    </location>
</feature>
<reference evidence="11" key="1">
    <citation type="submission" date="2023-01" db="EMBL/GenBank/DDBJ databases">
        <title>Genome assembly of the deep-sea coral Lophelia pertusa.</title>
        <authorList>
            <person name="Herrera S."/>
            <person name="Cordes E."/>
        </authorList>
    </citation>
    <scope>NUCLEOTIDE SEQUENCE</scope>
    <source>
        <strain evidence="11">USNM1676648</strain>
        <tissue evidence="11">Polyp</tissue>
    </source>
</reference>
<evidence type="ECO:0000313" key="12">
    <source>
        <dbReference type="Proteomes" id="UP001163046"/>
    </source>
</evidence>
<feature type="transmembrane region" description="Helical" evidence="9">
    <location>
        <begin position="288"/>
        <end position="310"/>
    </location>
</feature>